<dbReference type="InterPro" id="IPR013216">
    <property type="entry name" value="Methyltransf_11"/>
</dbReference>
<dbReference type="InterPro" id="IPR029063">
    <property type="entry name" value="SAM-dependent_MTases_sf"/>
</dbReference>
<dbReference type="Proteomes" id="UP000186698">
    <property type="component" value="Chromosome 9_10S"/>
</dbReference>
<evidence type="ECO:0000259" key="1">
    <source>
        <dbReference type="Pfam" id="PF08241"/>
    </source>
</evidence>
<name>A0A8J1LYA7_XENLA</name>
<dbReference type="InterPro" id="IPR051052">
    <property type="entry name" value="Diverse_substrate_MTase"/>
</dbReference>
<proteinExistence type="predicted"/>
<dbReference type="GO" id="GO:0008757">
    <property type="term" value="F:S-adenosylmethionine-dependent methyltransferase activity"/>
    <property type="evidence" value="ECO:0007669"/>
    <property type="project" value="InterPro"/>
</dbReference>
<dbReference type="KEGG" id="xla:108702279"/>
<dbReference type="PANTHER" id="PTHR44942">
    <property type="entry name" value="METHYLTRANSF_11 DOMAIN-CONTAINING PROTEIN"/>
    <property type="match status" value="1"/>
</dbReference>
<dbReference type="SUPFAM" id="SSF53335">
    <property type="entry name" value="S-adenosyl-L-methionine-dependent methyltransferases"/>
    <property type="match status" value="1"/>
</dbReference>
<sequence length="340" mass="38277">MEEAKEVKMPMEVEYLKDENVERLLTDNHQYRKVIDKLLFIMTVTRPDIAAAVGILCRKVSAPSHHDWNAMAVDIFHNKEFSDAYQAGMIVDSPKIKNLIISYLEEKKGKPFELAVDAGCGTGRSTRTLAPHFQKVIGIDVSKSQISVARKCTSHENISYQISPAEELPLEDASVDLINAGLAAHWFNPQKFGLEAARVLKHGGCLALHSFSVVFEIEYKDKSEELTAAFSEALEILSDFNKKVVGEMKTMYPELFSAIPFKDKQRISGIREVFLLTVSEIMSFLQAMCLYKEFLEQDKDKATAFLQDLEKRLLDLLGESASDVLLGFHVDYFCLLASKP</sequence>
<gene>
    <name evidence="3" type="primary">LOC108702279</name>
</gene>
<protein>
    <submittedName>
        <fullName evidence="3">Uncharacterized methyltransferase-like C25B8.10</fullName>
    </submittedName>
</protein>
<dbReference type="GeneID" id="108702279"/>
<evidence type="ECO:0000313" key="2">
    <source>
        <dbReference type="Proteomes" id="UP000186698"/>
    </source>
</evidence>
<dbReference type="AlphaFoldDB" id="A0A8J1LYA7"/>
<reference evidence="3" key="1">
    <citation type="submission" date="2025-08" db="UniProtKB">
        <authorList>
            <consortium name="RefSeq"/>
        </authorList>
    </citation>
    <scope>IDENTIFICATION</scope>
    <source>
        <strain evidence="3">J_2021</strain>
        <tissue evidence="3">Erythrocytes</tissue>
    </source>
</reference>
<dbReference type="RefSeq" id="XP_041434031.1">
    <property type="nucleotide sequence ID" value="XM_041578097.1"/>
</dbReference>
<feature type="domain" description="Methyltransferase type 11" evidence="1">
    <location>
        <begin position="116"/>
        <end position="207"/>
    </location>
</feature>
<evidence type="ECO:0000313" key="3">
    <source>
        <dbReference type="RefSeq" id="XP_041434031.1"/>
    </source>
</evidence>
<accession>A0A8J1LYA7</accession>
<dbReference type="CTD" id="108702279"/>
<keyword evidence="2" id="KW-1185">Reference proteome</keyword>
<dbReference type="Pfam" id="PF08241">
    <property type="entry name" value="Methyltransf_11"/>
    <property type="match status" value="1"/>
</dbReference>
<dbReference type="OrthoDB" id="506498at2759"/>
<dbReference type="Gene3D" id="3.40.50.150">
    <property type="entry name" value="Vaccinia Virus protein VP39"/>
    <property type="match status" value="1"/>
</dbReference>
<dbReference type="PANTHER" id="PTHR44942:SF11">
    <property type="entry name" value="METHYLTRANSFERASE DDB_G0268948"/>
    <property type="match status" value="1"/>
</dbReference>
<dbReference type="CDD" id="cd02440">
    <property type="entry name" value="AdoMet_MTases"/>
    <property type="match status" value="1"/>
</dbReference>
<organism evidence="2 3">
    <name type="scientific">Xenopus laevis</name>
    <name type="common">African clawed frog</name>
    <dbReference type="NCBI Taxonomy" id="8355"/>
    <lineage>
        <taxon>Eukaryota</taxon>
        <taxon>Metazoa</taxon>
        <taxon>Chordata</taxon>
        <taxon>Craniata</taxon>
        <taxon>Vertebrata</taxon>
        <taxon>Euteleostomi</taxon>
        <taxon>Amphibia</taxon>
        <taxon>Batrachia</taxon>
        <taxon>Anura</taxon>
        <taxon>Pipoidea</taxon>
        <taxon>Pipidae</taxon>
        <taxon>Xenopodinae</taxon>
        <taxon>Xenopus</taxon>
        <taxon>Xenopus</taxon>
    </lineage>
</organism>